<dbReference type="PROSITE" id="PS51123">
    <property type="entry name" value="OMPA_2"/>
    <property type="match status" value="1"/>
</dbReference>
<evidence type="ECO:0000259" key="2">
    <source>
        <dbReference type="PROSITE" id="PS51123"/>
    </source>
</evidence>
<evidence type="ECO:0000256" key="1">
    <source>
        <dbReference type="PROSITE-ProRule" id="PRU00473"/>
    </source>
</evidence>
<reference evidence="3 4" key="1">
    <citation type="submission" date="2020-08" db="EMBL/GenBank/DDBJ databases">
        <title>Genomic Encyclopedia of Type Strains, Phase IV (KMG-IV): sequencing the most valuable type-strain genomes for metagenomic binning, comparative biology and taxonomic classification.</title>
        <authorList>
            <person name="Goeker M."/>
        </authorList>
    </citation>
    <scope>NUCLEOTIDE SEQUENCE [LARGE SCALE GENOMIC DNA]</scope>
    <source>
        <strain evidence="3 4">DSM 103462</strain>
    </source>
</reference>
<dbReference type="EMBL" id="JACHFQ010000001">
    <property type="protein sequence ID" value="MBB5224779.1"/>
    <property type="molecule type" value="Genomic_DNA"/>
</dbReference>
<comment type="caution">
    <text evidence="3">The sequence shown here is derived from an EMBL/GenBank/DDBJ whole genome shotgun (WGS) entry which is preliminary data.</text>
</comment>
<evidence type="ECO:0000313" key="3">
    <source>
        <dbReference type="EMBL" id="MBB5224779.1"/>
    </source>
</evidence>
<dbReference type="InterPro" id="IPR006665">
    <property type="entry name" value="OmpA-like"/>
</dbReference>
<dbReference type="Proteomes" id="UP000518887">
    <property type="component" value="Unassembled WGS sequence"/>
</dbReference>
<name>A0A7W8LKW8_9SPIR</name>
<dbReference type="NCBIfam" id="NF033751">
    <property type="entry name" value="pallilysin_like"/>
    <property type="match status" value="1"/>
</dbReference>
<dbReference type="RefSeq" id="WP_184656405.1">
    <property type="nucleotide sequence ID" value="NZ_JACHFQ010000001.1"/>
</dbReference>
<dbReference type="GO" id="GO:0016020">
    <property type="term" value="C:membrane"/>
    <property type="evidence" value="ECO:0007669"/>
    <property type="project" value="UniProtKB-UniRule"/>
</dbReference>
<dbReference type="Pfam" id="PF18663">
    <property type="entry name" value="Pallilysin"/>
    <property type="match status" value="1"/>
</dbReference>
<keyword evidence="1" id="KW-0472">Membrane</keyword>
<dbReference type="Gene3D" id="3.30.1330.60">
    <property type="entry name" value="OmpA-like domain"/>
    <property type="match status" value="1"/>
</dbReference>
<dbReference type="AlphaFoldDB" id="A0A7W8LKW8"/>
<dbReference type="PANTHER" id="PTHR30329:SF21">
    <property type="entry name" value="LIPOPROTEIN YIAD-RELATED"/>
    <property type="match status" value="1"/>
</dbReference>
<dbReference type="PANTHER" id="PTHR30329">
    <property type="entry name" value="STATOR ELEMENT OF FLAGELLAR MOTOR COMPLEX"/>
    <property type="match status" value="1"/>
</dbReference>
<dbReference type="SUPFAM" id="SSF103088">
    <property type="entry name" value="OmpA-like"/>
    <property type="match status" value="1"/>
</dbReference>
<feature type="domain" description="OmpA-like" evidence="2">
    <location>
        <begin position="655"/>
        <end position="773"/>
    </location>
</feature>
<dbReference type="InterPro" id="IPR036737">
    <property type="entry name" value="OmpA-like_sf"/>
</dbReference>
<dbReference type="InterPro" id="IPR041037">
    <property type="entry name" value="Pallilysin"/>
</dbReference>
<proteinExistence type="predicted"/>
<evidence type="ECO:0000313" key="4">
    <source>
        <dbReference type="Proteomes" id="UP000518887"/>
    </source>
</evidence>
<organism evidence="3 4">
    <name type="scientific">Treponema ruminis</name>
    <dbReference type="NCBI Taxonomy" id="744515"/>
    <lineage>
        <taxon>Bacteria</taxon>
        <taxon>Pseudomonadati</taxon>
        <taxon>Spirochaetota</taxon>
        <taxon>Spirochaetia</taxon>
        <taxon>Spirochaetales</taxon>
        <taxon>Treponemataceae</taxon>
        <taxon>Treponema</taxon>
    </lineage>
</organism>
<dbReference type="InterPro" id="IPR050330">
    <property type="entry name" value="Bact_OuterMem_StrucFunc"/>
</dbReference>
<protein>
    <submittedName>
        <fullName evidence="3">Outer membrane protein OmpA-like peptidoglycan-associated protein</fullName>
    </submittedName>
</protein>
<keyword evidence="4" id="KW-1185">Reference proteome</keyword>
<dbReference type="Pfam" id="PF00691">
    <property type="entry name" value="OmpA"/>
    <property type="match status" value="1"/>
</dbReference>
<gene>
    <name evidence="3" type="ORF">HNP76_000119</name>
</gene>
<accession>A0A7W8LKW8</accession>
<dbReference type="CDD" id="cd07185">
    <property type="entry name" value="OmpA_C-like"/>
    <property type="match status" value="1"/>
</dbReference>
<sequence>MKRLIPVIFVLAGAALALLFFSRNLFVVDKSISRAKVVVPIVGNPESGPKSSDYSDGLEHTSFIQLSNGETLVGTLEMDIDGDGADDQINMVKTTSSPYIVLIVGLYDSKTGTYTRSNYLATQITQMKTFACTSMDVIGNHKNSLVYQGVTDSGNVVLKIYEGTRNKKGEFLLRPIGDFEADGTIFIQQTPRPESYELSQSRGESFPVWVYTSDQKNLGSDSSQLDQIQTMYEWSEEEGAYIATRTLRVSGNRVAAKELARIQDGTVATFGKFLEGLWYKTENTGSKIRYISFDYANSEIIFEYEDSEEVYSWLKSTLRRNGIYFSAVNKSIENLQRRFDISLVSTDEIKIKLQDDVRMLINESTQWDGNYKKFTAREPERAGASPQAECIARLIEQENWETNDHTILKFTDANYVANGKSSYDSGRFTTNEITGSTLIQFRSAHELPFFKENYLPSFQSEKDRDTILLNPVVISPEGFYKEQNAPLVLKKYTPPKEDEVAKVEEIQSFVQSEAPQNSKEPKLSVGISPQYFSPDGDGEYDDLTIMVKAECDSPMSAWSFTVEDPATLKPFWIAKGTDKLQEKIIWNGKSARGEVVQSATDYPYEFTVTDSNNLSSTVKGFVKVDVLVVRDGERVKIQVPSITFRSDAADFKTTEELMQNPNYDGKTKGLDQKTLENNVKVLGRISEILKKFRDYNVQIEGNANNLSGTQAEEDEVKLLSEQRAQYVRDWLVKDGVTAANLKAVGNGSKNPATLSTALEDRWKNRRVEFILKK</sequence>